<dbReference type="GeneID" id="93710392"/>
<reference evidence="2 3" key="1">
    <citation type="submission" date="2016-10" db="EMBL/GenBank/DDBJ databases">
        <authorList>
            <person name="Varghese N."/>
            <person name="Submissions S."/>
        </authorList>
    </citation>
    <scope>NUCLEOTIDE SEQUENCE [LARGE SCALE GENOMIC DNA]</scope>
    <source>
        <strain evidence="2 3">DSM 13796</strain>
    </source>
</reference>
<gene>
    <name evidence="2" type="ORF">SAMN02745910_01696</name>
</gene>
<accession>A0A1I5YZX1</accession>
<organism evidence="2 3">
    <name type="scientific">Priestia endophytica DSM 13796</name>
    <dbReference type="NCBI Taxonomy" id="1121089"/>
    <lineage>
        <taxon>Bacteria</taxon>
        <taxon>Bacillati</taxon>
        <taxon>Bacillota</taxon>
        <taxon>Bacilli</taxon>
        <taxon>Bacillales</taxon>
        <taxon>Bacillaceae</taxon>
        <taxon>Priestia</taxon>
    </lineage>
</organism>
<keyword evidence="1" id="KW-0812">Transmembrane</keyword>
<feature type="transmembrane region" description="Helical" evidence="1">
    <location>
        <begin position="44"/>
        <end position="65"/>
    </location>
</feature>
<protein>
    <submittedName>
        <fullName evidence="2">Uncharacterized protein</fullName>
    </submittedName>
</protein>
<evidence type="ECO:0000256" key="1">
    <source>
        <dbReference type="SAM" id="Phobius"/>
    </source>
</evidence>
<comment type="caution">
    <text evidence="2">The sequence shown here is derived from an EMBL/GenBank/DDBJ whole genome shotgun (WGS) entry which is preliminary data.</text>
</comment>
<name>A0A1I5YZX1_9BACI</name>
<evidence type="ECO:0000313" key="3">
    <source>
        <dbReference type="Proteomes" id="UP000182762"/>
    </source>
</evidence>
<keyword evidence="1" id="KW-0472">Membrane</keyword>
<keyword evidence="3" id="KW-1185">Reference proteome</keyword>
<sequence>MRKKMYIRAIIELALCLIVGWLLTTTMLKNIYESEGISYGGHEGVVWLGVSLLLFCLYTAVRQIFQKRNTLIKSAMFWIVVVFSLYIIVAPFIKGHM</sequence>
<keyword evidence="1" id="KW-1133">Transmembrane helix</keyword>
<dbReference type="Proteomes" id="UP000182762">
    <property type="component" value="Unassembled WGS sequence"/>
</dbReference>
<feature type="transmembrane region" description="Helical" evidence="1">
    <location>
        <begin position="77"/>
        <end position="93"/>
    </location>
</feature>
<dbReference type="RefSeq" id="WP_061805092.1">
    <property type="nucleotide sequence ID" value="NZ_FOXX01000003.1"/>
</dbReference>
<proteinExistence type="predicted"/>
<evidence type="ECO:0000313" key="2">
    <source>
        <dbReference type="EMBL" id="SFQ49741.1"/>
    </source>
</evidence>
<dbReference type="EMBL" id="FOXX01000003">
    <property type="protein sequence ID" value="SFQ49741.1"/>
    <property type="molecule type" value="Genomic_DNA"/>
</dbReference>